<dbReference type="GO" id="GO:0004312">
    <property type="term" value="F:fatty acid synthase activity"/>
    <property type="evidence" value="ECO:0007669"/>
    <property type="project" value="TreeGrafter"/>
</dbReference>
<comment type="similarity">
    <text evidence="2">Belongs to the thiolase-like superfamily. Beta-ketoacyl-ACP synthases family.</text>
</comment>
<dbReference type="InterPro" id="IPR014030">
    <property type="entry name" value="Ketoacyl_synth_N"/>
</dbReference>
<dbReference type="PANTHER" id="PTHR43775:SF23">
    <property type="entry name" value="FATTY ACID SYNTHASE 3"/>
    <property type="match status" value="1"/>
</dbReference>
<evidence type="ECO:0000313" key="4">
    <source>
        <dbReference type="EMBL" id="KAJ3656467.1"/>
    </source>
</evidence>
<reference evidence="4" key="1">
    <citation type="journal article" date="2023" name="G3 (Bethesda)">
        <title>Whole genome assemblies of Zophobas morio and Tenebrio molitor.</title>
        <authorList>
            <person name="Kaur S."/>
            <person name="Stinson S.A."/>
            <person name="diCenzo G.C."/>
        </authorList>
    </citation>
    <scope>NUCLEOTIDE SEQUENCE</scope>
    <source>
        <strain evidence="4">QUZm001</strain>
    </source>
</reference>
<dbReference type="CDD" id="cd00833">
    <property type="entry name" value="PKS"/>
    <property type="match status" value="1"/>
</dbReference>
<evidence type="ECO:0000313" key="5">
    <source>
        <dbReference type="Proteomes" id="UP001168821"/>
    </source>
</evidence>
<dbReference type="InterPro" id="IPR050091">
    <property type="entry name" value="PKS_NRPS_Biosynth_Enz"/>
</dbReference>
<dbReference type="InterPro" id="IPR016039">
    <property type="entry name" value="Thiolase-like"/>
</dbReference>
<dbReference type="Gene3D" id="3.40.47.10">
    <property type="match status" value="3"/>
</dbReference>
<dbReference type="InterPro" id="IPR020841">
    <property type="entry name" value="PKS_Beta-ketoAc_synthase_dom"/>
</dbReference>
<dbReference type="SMART" id="SM00825">
    <property type="entry name" value="PKS_KS"/>
    <property type="match status" value="1"/>
</dbReference>
<organism evidence="4 5">
    <name type="scientific">Zophobas morio</name>
    <dbReference type="NCBI Taxonomy" id="2755281"/>
    <lineage>
        <taxon>Eukaryota</taxon>
        <taxon>Metazoa</taxon>
        <taxon>Ecdysozoa</taxon>
        <taxon>Arthropoda</taxon>
        <taxon>Hexapoda</taxon>
        <taxon>Insecta</taxon>
        <taxon>Pterygota</taxon>
        <taxon>Neoptera</taxon>
        <taxon>Endopterygota</taxon>
        <taxon>Coleoptera</taxon>
        <taxon>Polyphaga</taxon>
        <taxon>Cucujiformia</taxon>
        <taxon>Tenebrionidae</taxon>
        <taxon>Zophobas</taxon>
    </lineage>
</organism>
<name>A0AA38MHB9_9CUCU</name>
<dbReference type="PROSITE" id="PS52004">
    <property type="entry name" value="KS3_2"/>
    <property type="match status" value="1"/>
</dbReference>
<evidence type="ECO:0000256" key="1">
    <source>
        <dbReference type="ARBA" id="ARBA00022679"/>
    </source>
</evidence>
<dbReference type="GO" id="GO:0006633">
    <property type="term" value="P:fatty acid biosynthetic process"/>
    <property type="evidence" value="ECO:0007669"/>
    <property type="project" value="InterPro"/>
</dbReference>
<dbReference type="Pfam" id="PF02801">
    <property type="entry name" value="Ketoacyl-synt_C"/>
    <property type="match status" value="1"/>
</dbReference>
<dbReference type="SUPFAM" id="SSF53901">
    <property type="entry name" value="Thiolase-like"/>
    <property type="match status" value="1"/>
</dbReference>
<keyword evidence="5" id="KW-1185">Reference proteome</keyword>
<dbReference type="PROSITE" id="PS00606">
    <property type="entry name" value="KS3_1"/>
    <property type="match status" value="1"/>
</dbReference>
<keyword evidence="1 2" id="KW-0808">Transferase</keyword>
<protein>
    <recommendedName>
        <fullName evidence="3">Ketosynthase family 3 (KS3) domain-containing protein</fullName>
    </recommendedName>
</protein>
<evidence type="ECO:0000259" key="3">
    <source>
        <dbReference type="PROSITE" id="PS52004"/>
    </source>
</evidence>
<dbReference type="Pfam" id="PF00109">
    <property type="entry name" value="ketoacyl-synt"/>
    <property type="match status" value="2"/>
</dbReference>
<comment type="caution">
    <text evidence="4">The sequence shown here is derived from an EMBL/GenBank/DDBJ whole genome shotgun (WGS) entry which is preliminary data.</text>
</comment>
<dbReference type="AlphaFoldDB" id="A0AA38MHB9"/>
<feature type="domain" description="Ketosynthase family 3 (KS3)" evidence="3">
    <location>
        <begin position="21"/>
        <end position="243"/>
    </location>
</feature>
<proteinExistence type="inferred from homology"/>
<evidence type="ECO:0000256" key="2">
    <source>
        <dbReference type="RuleBase" id="RU003694"/>
    </source>
</evidence>
<dbReference type="InterPro" id="IPR014031">
    <property type="entry name" value="Ketoacyl_synth_C"/>
</dbReference>
<dbReference type="EMBL" id="JALNTZ010000004">
    <property type="protein sequence ID" value="KAJ3656467.1"/>
    <property type="molecule type" value="Genomic_DNA"/>
</dbReference>
<sequence length="243" mass="27032">MTKRSQSDYFYGRWLLHPPPGEEVVVSGIAGDFPESENVNVFRENLFNKIDMVTVDDRRWRLDYPQTPKRFGKIKEIESFDAGFFGVHQPQQFGVTGNMRNIVAHRISYFLKVKGPSMVVDTACSTSIPAIEAAFQAIRNGHCDNAIICGGNLFAFPKVMAAFAMLGVLSPDGKCKTFDKDANAAKRIYGKVIHVKQNSDGFKVQNIYYPSTKMQEKSVTETLFDSGLDPNDAAYVEAHGTGT</sequence>
<dbReference type="Proteomes" id="UP001168821">
    <property type="component" value="Unassembled WGS sequence"/>
</dbReference>
<accession>A0AA38MHB9</accession>
<dbReference type="PANTHER" id="PTHR43775">
    <property type="entry name" value="FATTY ACID SYNTHASE"/>
    <property type="match status" value="1"/>
</dbReference>
<dbReference type="GO" id="GO:0004315">
    <property type="term" value="F:3-oxoacyl-[acyl-carrier-protein] synthase activity"/>
    <property type="evidence" value="ECO:0007669"/>
    <property type="project" value="InterPro"/>
</dbReference>
<gene>
    <name evidence="4" type="ORF">Zmor_015541</name>
</gene>
<dbReference type="InterPro" id="IPR018201">
    <property type="entry name" value="Ketoacyl_synth_AS"/>
</dbReference>